<evidence type="ECO:0000313" key="2">
    <source>
        <dbReference type="EMBL" id="SPC80887.1"/>
    </source>
</evidence>
<proteinExistence type="predicted"/>
<dbReference type="Gene3D" id="2.60.210.10">
    <property type="entry name" value="Apoptosis, Tumor Necrosis Factor Receptor Associated Protein 2, Chain A"/>
    <property type="match status" value="2"/>
</dbReference>
<dbReference type="SUPFAM" id="SSF49599">
    <property type="entry name" value="TRAF domain-like"/>
    <property type="match status" value="2"/>
</dbReference>
<dbReference type="CDD" id="cd00121">
    <property type="entry name" value="MATH"/>
    <property type="match status" value="1"/>
</dbReference>
<dbReference type="InterPro" id="IPR002083">
    <property type="entry name" value="MATH/TRAF_dom"/>
</dbReference>
<dbReference type="PROSITE" id="PS50144">
    <property type="entry name" value="MATH"/>
    <property type="match status" value="1"/>
</dbReference>
<reference evidence="2" key="1">
    <citation type="submission" date="2018-02" db="EMBL/GenBank/DDBJ databases">
        <authorList>
            <person name="Cohen D.B."/>
            <person name="Kent A.D."/>
        </authorList>
    </citation>
    <scope>NUCLEOTIDE SEQUENCE</scope>
</reference>
<dbReference type="Pfam" id="PF22486">
    <property type="entry name" value="MATH_2"/>
    <property type="match status" value="2"/>
</dbReference>
<dbReference type="PANTHER" id="PTHR46162">
    <property type="entry name" value="TRAF-LIKE FAMILY PROTEIN"/>
    <property type="match status" value="1"/>
</dbReference>
<dbReference type="AlphaFoldDB" id="A0A2N9EPX9"/>
<sequence>MDVKPWDGKCDELTITRSIRRDPPTHFLLKIESYSLLSETVLEKYESVVFEACGHNWRLYLYPKGNEKMNGRGHISVYLAYAETEKLSLGLEVNASFKFFVYDQIRDNYFTIQDAFGIIRKFNERKTEWGFAKFLPLDTFNNESHGYLVTDCCIFGVEVFVYERSRKPKHWFSSSACDWGFSQFLSRKELEDTSKGFLVNDTLIVEAEIMVITDVKQFS</sequence>
<dbReference type="InterPro" id="IPR008974">
    <property type="entry name" value="TRAF-like"/>
</dbReference>
<dbReference type="EMBL" id="OIVN01000478">
    <property type="protein sequence ID" value="SPC80887.1"/>
    <property type="molecule type" value="Genomic_DNA"/>
</dbReference>
<protein>
    <recommendedName>
        <fullName evidence="1">MATH domain-containing protein</fullName>
    </recommendedName>
</protein>
<name>A0A2N9EPX9_FAGSY</name>
<gene>
    <name evidence="2" type="ORF">FSB_LOCUS8769</name>
</gene>
<accession>A0A2N9EPX9</accession>
<dbReference type="SMART" id="SM00061">
    <property type="entry name" value="MATH"/>
    <property type="match status" value="1"/>
</dbReference>
<evidence type="ECO:0000259" key="1">
    <source>
        <dbReference type="PROSITE" id="PS50144"/>
    </source>
</evidence>
<dbReference type="PANTHER" id="PTHR46162:SF55">
    <property type="entry name" value="MATH DOMAIN-CONTAINING PROTEIN"/>
    <property type="match status" value="1"/>
</dbReference>
<organism evidence="2">
    <name type="scientific">Fagus sylvatica</name>
    <name type="common">Beechnut</name>
    <dbReference type="NCBI Taxonomy" id="28930"/>
    <lineage>
        <taxon>Eukaryota</taxon>
        <taxon>Viridiplantae</taxon>
        <taxon>Streptophyta</taxon>
        <taxon>Embryophyta</taxon>
        <taxon>Tracheophyta</taxon>
        <taxon>Spermatophyta</taxon>
        <taxon>Magnoliopsida</taxon>
        <taxon>eudicotyledons</taxon>
        <taxon>Gunneridae</taxon>
        <taxon>Pentapetalae</taxon>
        <taxon>rosids</taxon>
        <taxon>fabids</taxon>
        <taxon>Fagales</taxon>
        <taxon>Fagaceae</taxon>
        <taxon>Fagus</taxon>
    </lineage>
</organism>
<feature type="domain" description="MATH" evidence="1">
    <location>
        <begin position="24"/>
        <end position="209"/>
    </location>
</feature>